<accession>A0A517QFT8</accession>
<evidence type="ECO:0000256" key="1">
    <source>
        <dbReference type="SAM" id="Phobius"/>
    </source>
</evidence>
<keyword evidence="1" id="KW-1133">Transmembrane helix</keyword>
<keyword evidence="1" id="KW-0472">Membrane</keyword>
<organism evidence="2 3">
    <name type="scientific">Gimesia panareensis</name>
    <dbReference type="NCBI Taxonomy" id="2527978"/>
    <lineage>
        <taxon>Bacteria</taxon>
        <taxon>Pseudomonadati</taxon>
        <taxon>Planctomycetota</taxon>
        <taxon>Planctomycetia</taxon>
        <taxon>Planctomycetales</taxon>
        <taxon>Planctomycetaceae</taxon>
        <taxon>Gimesia</taxon>
    </lineage>
</organism>
<name>A0A517QFT8_9PLAN</name>
<dbReference type="Proteomes" id="UP000315647">
    <property type="component" value="Chromosome"/>
</dbReference>
<evidence type="ECO:0000313" key="3">
    <source>
        <dbReference type="Proteomes" id="UP000315647"/>
    </source>
</evidence>
<keyword evidence="1" id="KW-0812">Transmembrane</keyword>
<sequence length="66" mass="7306">MIASLRPTHKESIEKAEQIEQAKQTLQNAERQTLYDNLAYGIFFIIATSGALLLGKLISVIVKSTT</sequence>
<protein>
    <submittedName>
        <fullName evidence="2">Uncharacterized protein</fullName>
    </submittedName>
</protein>
<gene>
    <name evidence="2" type="ORF">Enr10x_58500</name>
</gene>
<feature type="transmembrane region" description="Helical" evidence="1">
    <location>
        <begin position="38"/>
        <end position="62"/>
    </location>
</feature>
<keyword evidence="3" id="KW-1185">Reference proteome</keyword>
<proteinExistence type="predicted"/>
<dbReference type="EMBL" id="CP037421">
    <property type="protein sequence ID" value="QDT30484.1"/>
    <property type="molecule type" value="Genomic_DNA"/>
</dbReference>
<reference evidence="2 3" key="1">
    <citation type="submission" date="2019-03" db="EMBL/GenBank/DDBJ databases">
        <title>Deep-cultivation of Planctomycetes and their phenomic and genomic characterization uncovers novel biology.</title>
        <authorList>
            <person name="Wiegand S."/>
            <person name="Jogler M."/>
            <person name="Boedeker C."/>
            <person name="Pinto D."/>
            <person name="Vollmers J."/>
            <person name="Rivas-Marin E."/>
            <person name="Kohn T."/>
            <person name="Peeters S.H."/>
            <person name="Heuer A."/>
            <person name="Rast P."/>
            <person name="Oberbeckmann S."/>
            <person name="Bunk B."/>
            <person name="Jeske O."/>
            <person name="Meyerdierks A."/>
            <person name="Storesund J.E."/>
            <person name="Kallscheuer N."/>
            <person name="Luecker S."/>
            <person name="Lage O.M."/>
            <person name="Pohl T."/>
            <person name="Merkel B.J."/>
            <person name="Hornburger P."/>
            <person name="Mueller R.-W."/>
            <person name="Bruemmer F."/>
            <person name="Labrenz M."/>
            <person name="Spormann A.M."/>
            <person name="Op den Camp H."/>
            <person name="Overmann J."/>
            <person name="Amann R."/>
            <person name="Jetten M.S.M."/>
            <person name="Mascher T."/>
            <person name="Medema M.H."/>
            <person name="Devos D.P."/>
            <person name="Kaster A.-K."/>
            <person name="Ovreas L."/>
            <person name="Rohde M."/>
            <person name="Galperin M.Y."/>
            <person name="Jogler C."/>
        </authorList>
    </citation>
    <scope>NUCLEOTIDE SEQUENCE [LARGE SCALE GENOMIC DNA]</scope>
    <source>
        <strain evidence="2 3">Enr10</strain>
    </source>
</reference>
<dbReference type="AlphaFoldDB" id="A0A517QFT8"/>
<evidence type="ECO:0000313" key="2">
    <source>
        <dbReference type="EMBL" id="QDT30484.1"/>
    </source>
</evidence>